<comment type="similarity">
    <text evidence="2">Belongs to the glycosyl hydrolase 42 family.</text>
</comment>
<dbReference type="RefSeq" id="WP_210513007.1">
    <property type="nucleotide sequence ID" value="NZ_JAFIDN010000011.1"/>
</dbReference>
<dbReference type="EMBL" id="JAFIDN010000011">
    <property type="protein sequence ID" value="MBP3193551.1"/>
    <property type="molecule type" value="Genomic_DNA"/>
</dbReference>
<reference evidence="11" key="1">
    <citation type="submission" date="2021-02" db="EMBL/GenBank/DDBJ databases">
        <title>Natronogracilivirga saccharolytica gen. nov. sp. nov. a new anaerobic, haloalkiliphilic carbohydrate-fermenting bacterium from soda lake and proposing of Cyclonatronumiaceae fam. nov. in the phylum Balneolaeota.</title>
        <authorList>
            <person name="Zhilina T.N."/>
            <person name="Sorokin D.Y."/>
            <person name="Zavarzina D.G."/>
            <person name="Toshchakov S.V."/>
            <person name="Kublanov I.V."/>
        </authorList>
    </citation>
    <scope>NUCLEOTIDE SEQUENCE</scope>
    <source>
        <strain evidence="11">Z-1702</strain>
    </source>
</reference>
<dbReference type="InterPro" id="IPR013738">
    <property type="entry name" value="Beta_galactosidase_Trimer"/>
</dbReference>
<dbReference type="SUPFAM" id="SSF51445">
    <property type="entry name" value="(Trans)glycosidases"/>
    <property type="match status" value="1"/>
</dbReference>
<feature type="signal peptide" evidence="8">
    <location>
        <begin position="1"/>
        <end position="22"/>
    </location>
</feature>
<keyword evidence="12" id="KW-1185">Reference proteome</keyword>
<keyword evidence="6" id="KW-0862">Zinc</keyword>
<dbReference type="AlphaFoldDB" id="A0A8J7UUE4"/>
<dbReference type="CDD" id="cd03143">
    <property type="entry name" value="A4_beta-galactosidase_middle_domain"/>
    <property type="match status" value="1"/>
</dbReference>
<evidence type="ECO:0000256" key="4">
    <source>
        <dbReference type="ARBA" id="ARBA00022723"/>
    </source>
</evidence>
<accession>A0A8J7UUE4</accession>
<dbReference type="PANTHER" id="PTHR36447">
    <property type="entry name" value="BETA-GALACTOSIDASE GANA"/>
    <property type="match status" value="1"/>
</dbReference>
<dbReference type="Proteomes" id="UP000673975">
    <property type="component" value="Unassembled WGS sequence"/>
</dbReference>
<evidence type="ECO:0000256" key="7">
    <source>
        <dbReference type="ARBA" id="ARBA00023295"/>
    </source>
</evidence>
<evidence type="ECO:0000259" key="10">
    <source>
        <dbReference type="Pfam" id="PF08532"/>
    </source>
</evidence>
<feature type="domain" description="Glycoside hydrolase family 42 N-terminal" evidence="9">
    <location>
        <begin position="60"/>
        <end position="426"/>
    </location>
</feature>
<dbReference type="InterPro" id="IPR017853">
    <property type="entry name" value="GH"/>
</dbReference>
<keyword evidence="8" id="KW-0732">Signal</keyword>
<sequence length="785" mass="88775">MTARSLLLITLSVFFIFHTVKAQQTPDNPYEPDFFPFSVWYSGGDARAPMLSEITEDSPQEWRRDLARIKDLGFNTVRTWVEWQRAEPRPGEYNFENLRLLMELAEEVGLKVFIQFYVDSAPEWVGKQHPDGKFVAQDGTEIVSQSAPGYCTDHDAVRESVLGFYTETARVANEYDNFYGWDLWSEPHIINWANIDYVANAQFCYCPSTQERFREWLRDKYGTLDALNTAWHRGFLEWDDVSPPRFSTILSYTDYLDWKTFIYEKLADDLRMRYDAVRESDPEHVITSHAAVSSIIISPHLGVGATDDFLMSESVDFYGVSLYPKHNHPDRHWPAWRVMNMMDFARSANRNNDGWYVGELQAGKGTIALIVSDPVTPGDHRVWIWSAIAKGAKAVNIYAWHPMSSGYESGGYGLVNQDGSLTDRAMQAGYLASMVDRHQQLFLDAQPEPSEVAIVYNPLSQMVGGAQRRDDFPMAHHNSLIGYYRVFAENNIPVDFIHRKELESGDLSQYKLIILPWSMMLTQQAADGLRQFVADGGHAVGEARMAWNDDRGYASDQIPGMGLHDVFGVRENEVYMRERGIGFSLEKGDHPVWDVFYDPGQMAAAHRPTPEDTLSGTLYGKSVELISDDAEVLSNLRMTGDPAIVANSYGDGQTIFIGTFMGKANFPDPHPINTTFMLGLAEWADVHKPVTTSLDRVSDEPLAARVQRTGDGDYLLFLINHGTSDVTPEVTVSVDQPGTYRIQGLITRERILQTAAGDDDTLTLTIEPEVGARDVRVMHIDRREF</sequence>
<gene>
    <name evidence="11" type="ORF">NATSA_12820</name>
</gene>
<evidence type="ECO:0000313" key="12">
    <source>
        <dbReference type="Proteomes" id="UP000673975"/>
    </source>
</evidence>
<keyword evidence="5" id="KW-0378">Hydrolase</keyword>
<comment type="caution">
    <text evidence="11">The sequence shown here is derived from an EMBL/GenBank/DDBJ whole genome shotgun (WGS) entry which is preliminary data.</text>
</comment>
<organism evidence="11 12">
    <name type="scientific">Natronogracilivirga saccharolytica</name>
    <dbReference type="NCBI Taxonomy" id="2812953"/>
    <lineage>
        <taxon>Bacteria</taxon>
        <taxon>Pseudomonadati</taxon>
        <taxon>Balneolota</taxon>
        <taxon>Balneolia</taxon>
        <taxon>Balneolales</taxon>
        <taxon>Cyclonatronaceae</taxon>
        <taxon>Natronogracilivirga</taxon>
    </lineage>
</organism>
<dbReference type="EC" id="3.2.1.23" evidence="3"/>
<dbReference type="GO" id="GO:0009341">
    <property type="term" value="C:beta-galactosidase complex"/>
    <property type="evidence" value="ECO:0007669"/>
    <property type="project" value="InterPro"/>
</dbReference>
<proteinExistence type="inferred from homology"/>
<evidence type="ECO:0000256" key="6">
    <source>
        <dbReference type="ARBA" id="ARBA00022833"/>
    </source>
</evidence>
<evidence type="ECO:0000313" key="11">
    <source>
        <dbReference type="EMBL" id="MBP3193551.1"/>
    </source>
</evidence>
<name>A0A8J7UUE4_9BACT</name>
<dbReference type="Pfam" id="PF08532">
    <property type="entry name" value="Glyco_hydro_42M"/>
    <property type="match status" value="1"/>
</dbReference>
<feature type="chain" id="PRO_5035160316" description="beta-galactosidase" evidence="8">
    <location>
        <begin position="23"/>
        <end position="785"/>
    </location>
</feature>
<dbReference type="Gene3D" id="3.20.20.80">
    <property type="entry name" value="Glycosidases"/>
    <property type="match status" value="1"/>
</dbReference>
<dbReference type="Pfam" id="PF02449">
    <property type="entry name" value="Glyco_hydro_42"/>
    <property type="match status" value="1"/>
</dbReference>
<dbReference type="Gene3D" id="3.40.50.880">
    <property type="match status" value="1"/>
</dbReference>
<comment type="catalytic activity">
    <reaction evidence="1">
        <text>Hydrolysis of terminal non-reducing beta-D-galactose residues in beta-D-galactosides.</text>
        <dbReference type="EC" id="3.2.1.23"/>
    </reaction>
</comment>
<dbReference type="GO" id="GO:0005975">
    <property type="term" value="P:carbohydrate metabolic process"/>
    <property type="evidence" value="ECO:0007669"/>
    <property type="project" value="InterPro"/>
</dbReference>
<evidence type="ECO:0000256" key="3">
    <source>
        <dbReference type="ARBA" id="ARBA00012756"/>
    </source>
</evidence>
<dbReference type="InterPro" id="IPR013529">
    <property type="entry name" value="Glyco_hydro_42_N"/>
</dbReference>
<dbReference type="InterPro" id="IPR029062">
    <property type="entry name" value="Class_I_gatase-like"/>
</dbReference>
<evidence type="ECO:0000256" key="2">
    <source>
        <dbReference type="ARBA" id="ARBA00005940"/>
    </source>
</evidence>
<dbReference type="GO" id="GO:0004565">
    <property type="term" value="F:beta-galactosidase activity"/>
    <property type="evidence" value="ECO:0007669"/>
    <property type="project" value="UniProtKB-EC"/>
</dbReference>
<dbReference type="InterPro" id="IPR003476">
    <property type="entry name" value="Glyco_hydro_42"/>
</dbReference>
<evidence type="ECO:0000259" key="9">
    <source>
        <dbReference type="Pfam" id="PF02449"/>
    </source>
</evidence>
<feature type="domain" description="Beta-galactosidase trimerisation" evidence="10">
    <location>
        <begin position="451"/>
        <end position="664"/>
    </location>
</feature>
<keyword evidence="4" id="KW-0479">Metal-binding</keyword>
<evidence type="ECO:0000256" key="8">
    <source>
        <dbReference type="SAM" id="SignalP"/>
    </source>
</evidence>
<keyword evidence="7" id="KW-0326">Glycosidase</keyword>
<dbReference type="GO" id="GO:0046872">
    <property type="term" value="F:metal ion binding"/>
    <property type="evidence" value="ECO:0007669"/>
    <property type="project" value="UniProtKB-KW"/>
</dbReference>
<evidence type="ECO:0000256" key="1">
    <source>
        <dbReference type="ARBA" id="ARBA00001412"/>
    </source>
</evidence>
<dbReference type="PANTHER" id="PTHR36447:SF2">
    <property type="entry name" value="BETA-GALACTOSIDASE YESZ"/>
    <property type="match status" value="1"/>
</dbReference>
<dbReference type="SUPFAM" id="SSF52317">
    <property type="entry name" value="Class I glutamine amidotransferase-like"/>
    <property type="match status" value="1"/>
</dbReference>
<evidence type="ECO:0000256" key="5">
    <source>
        <dbReference type="ARBA" id="ARBA00022801"/>
    </source>
</evidence>
<protein>
    <recommendedName>
        <fullName evidence="3">beta-galactosidase</fullName>
        <ecNumber evidence="3">3.2.1.23</ecNumber>
    </recommendedName>
</protein>